<comment type="caution">
    <text evidence="4">The sequence shown here is derived from an EMBL/GenBank/DDBJ whole genome shotgun (WGS) entry which is preliminary data.</text>
</comment>
<gene>
    <name evidence="4" type="ORF">ENS06_10480</name>
</gene>
<evidence type="ECO:0000259" key="3">
    <source>
        <dbReference type="SMART" id="SM01007"/>
    </source>
</evidence>
<dbReference type="GO" id="GO:0019323">
    <property type="term" value="P:pentose catabolic process"/>
    <property type="evidence" value="ECO:0007669"/>
    <property type="project" value="TreeGrafter"/>
</dbReference>
<dbReference type="AlphaFoldDB" id="A0A832A6S0"/>
<protein>
    <submittedName>
        <fullName evidence="4">Class II aldolase/adducin family protein</fullName>
    </submittedName>
</protein>
<proteinExistence type="predicted"/>
<dbReference type="InterPro" id="IPR001303">
    <property type="entry name" value="Aldolase_II/adducin_N"/>
</dbReference>
<keyword evidence="2" id="KW-0456">Lyase</keyword>
<sequence>MKAREDVIWACRKLAAGGLIAASDGNVSCRLADGLYLITPSGRPKAEIDVHELIVVKDTGAVVSGSGRPSSEFRLHLLVYQKRPDVHAVVHAHPPLLTAMTLAHVPFPADVFPEVWLSVGPVPTAPYATPSTDEVPRSVEPYVSGHNAVLLTRHGSLTMGCDVRQAYYRLEKMEHAAKSLLAARVLGGRLPDPLSSEELDRLRRAFS</sequence>
<evidence type="ECO:0000256" key="2">
    <source>
        <dbReference type="ARBA" id="ARBA00023239"/>
    </source>
</evidence>
<dbReference type="PANTHER" id="PTHR22789:SF0">
    <property type="entry name" value="3-OXO-TETRONATE 4-PHOSPHATE DECARBOXYLASE-RELATED"/>
    <property type="match status" value="1"/>
</dbReference>
<dbReference type="SMART" id="SM01007">
    <property type="entry name" value="Aldolase_II"/>
    <property type="match status" value="1"/>
</dbReference>
<evidence type="ECO:0000256" key="1">
    <source>
        <dbReference type="ARBA" id="ARBA00022723"/>
    </source>
</evidence>
<evidence type="ECO:0000313" key="4">
    <source>
        <dbReference type="EMBL" id="HFK97729.1"/>
    </source>
</evidence>
<keyword evidence="1" id="KW-0479">Metal-binding</keyword>
<dbReference type="InterPro" id="IPR050197">
    <property type="entry name" value="Aldolase_class_II_sugar_metab"/>
</dbReference>
<name>A0A832A6S0_9BACT</name>
<dbReference type="PANTHER" id="PTHR22789">
    <property type="entry name" value="FUCULOSE PHOSPHATE ALDOLASE"/>
    <property type="match status" value="1"/>
</dbReference>
<dbReference type="GO" id="GO:0046872">
    <property type="term" value="F:metal ion binding"/>
    <property type="evidence" value="ECO:0007669"/>
    <property type="project" value="UniProtKB-KW"/>
</dbReference>
<dbReference type="Gene3D" id="3.40.225.10">
    <property type="entry name" value="Class II aldolase/adducin N-terminal domain"/>
    <property type="match status" value="1"/>
</dbReference>
<feature type="domain" description="Class II aldolase/adducin N-terminal" evidence="3">
    <location>
        <begin position="5"/>
        <end position="181"/>
    </location>
</feature>
<reference evidence="4" key="1">
    <citation type="journal article" date="2020" name="mSystems">
        <title>Genome- and Community-Level Interaction Insights into Carbon Utilization and Element Cycling Functions of Hydrothermarchaeota in Hydrothermal Sediment.</title>
        <authorList>
            <person name="Zhou Z."/>
            <person name="Liu Y."/>
            <person name="Xu W."/>
            <person name="Pan J."/>
            <person name="Luo Z.H."/>
            <person name="Li M."/>
        </authorList>
    </citation>
    <scope>NUCLEOTIDE SEQUENCE [LARGE SCALE GENOMIC DNA]</scope>
    <source>
        <strain evidence="4">SpSt-456</strain>
    </source>
</reference>
<dbReference type="SUPFAM" id="SSF53639">
    <property type="entry name" value="AraD/HMP-PK domain-like"/>
    <property type="match status" value="1"/>
</dbReference>
<dbReference type="Pfam" id="PF00596">
    <property type="entry name" value="Aldolase_II"/>
    <property type="match status" value="1"/>
</dbReference>
<dbReference type="InterPro" id="IPR036409">
    <property type="entry name" value="Aldolase_II/adducin_N_sf"/>
</dbReference>
<dbReference type="GO" id="GO:0016832">
    <property type="term" value="F:aldehyde-lyase activity"/>
    <property type="evidence" value="ECO:0007669"/>
    <property type="project" value="TreeGrafter"/>
</dbReference>
<dbReference type="EMBL" id="DSTK01000032">
    <property type="protein sequence ID" value="HFK97729.1"/>
    <property type="molecule type" value="Genomic_DNA"/>
</dbReference>
<organism evidence="4">
    <name type="scientific">Desulfacinum infernum</name>
    <dbReference type="NCBI Taxonomy" id="35837"/>
    <lineage>
        <taxon>Bacteria</taxon>
        <taxon>Pseudomonadati</taxon>
        <taxon>Thermodesulfobacteriota</taxon>
        <taxon>Syntrophobacteria</taxon>
        <taxon>Syntrophobacterales</taxon>
        <taxon>Syntrophobacteraceae</taxon>
        <taxon>Desulfacinum</taxon>
    </lineage>
</organism>
<accession>A0A832A6S0</accession>
<dbReference type="GO" id="GO:0005829">
    <property type="term" value="C:cytosol"/>
    <property type="evidence" value="ECO:0007669"/>
    <property type="project" value="TreeGrafter"/>
</dbReference>